<evidence type="ECO:0000313" key="2">
    <source>
        <dbReference type="Proteomes" id="UP001589750"/>
    </source>
</evidence>
<dbReference type="SUPFAM" id="SSF56024">
    <property type="entry name" value="Phospholipase D/nuclease"/>
    <property type="match status" value="1"/>
</dbReference>
<gene>
    <name evidence="1" type="ORF">ACFFRI_01160</name>
</gene>
<dbReference type="InterPro" id="IPR051797">
    <property type="entry name" value="TrmB-like"/>
</dbReference>
<sequence>MAGTAPGFDPAVRAELATQISGLGITPDTVRVYLFLLSEDDWSIERITADLGESEDVARSALDELVRHGLIVRADCGDVLHAVRPKVALGRLLAQESTRVREAELGLAEARRAADTLTELTGDLVTLDPSSLEVIAGRFAVTDRVAELMQSAQTEVLTMLTRRPGPGAIEHARSNDAELLERGVPCRVLVLEGQLRGSPELAQHLRHLHSLGAEVRVAAYLPSRMIVVDGRAAVIPHSFDAPSDGAVLVTHPVVVSLLAHVFERIWEGSRLLVGGSVDDADGWTPSPLDREVIRLLAEGHKDESVARKVGMSLRSIRRLIAHLSQELGAESRFALGVRCAEQGWARDATLPATDGAG</sequence>
<dbReference type="RefSeq" id="WP_140008504.1">
    <property type="nucleotide sequence ID" value="NZ_JBHMDG010000001.1"/>
</dbReference>
<proteinExistence type="predicted"/>
<dbReference type="EMBL" id="JBHMDG010000001">
    <property type="protein sequence ID" value="MFB9311637.1"/>
    <property type="molecule type" value="Genomic_DNA"/>
</dbReference>
<dbReference type="PANTHER" id="PTHR34293:SF1">
    <property type="entry name" value="HTH-TYPE TRANSCRIPTIONAL REGULATOR TRMBL2"/>
    <property type="match status" value="1"/>
</dbReference>
<protein>
    <recommendedName>
        <fullName evidence="3">Sugar-specific transcriptional regulator TrmB</fullName>
    </recommendedName>
</protein>
<comment type="caution">
    <text evidence="1">The sequence shown here is derived from an EMBL/GenBank/DDBJ whole genome shotgun (WGS) entry which is preliminary data.</text>
</comment>
<dbReference type="PANTHER" id="PTHR34293">
    <property type="entry name" value="HTH-TYPE TRANSCRIPTIONAL REGULATOR TRMBL2"/>
    <property type="match status" value="1"/>
</dbReference>
<dbReference type="InterPro" id="IPR016032">
    <property type="entry name" value="Sig_transdc_resp-reg_C-effctor"/>
</dbReference>
<dbReference type="Gene3D" id="1.10.10.10">
    <property type="entry name" value="Winged helix-like DNA-binding domain superfamily/Winged helix DNA-binding domain"/>
    <property type="match status" value="2"/>
</dbReference>
<evidence type="ECO:0008006" key="3">
    <source>
        <dbReference type="Google" id="ProtNLM"/>
    </source>
</evidence>
<dbReference type="InterPro" id="IPR036388">
    <property type="entry name" value="WH-like_DNA-bd_sf"/>
</dbReference>
<organism evidence="1 2">
    <name type="scientific">Nocardioides plantarum</name>
    <dbReference type="NCBI Taxonomy" id="29299"/>
    <lineage>
        <taxon>Bacteria</taxon>
        <taxon>Bacillati</taxon>
        <taxon>Actinomycetota</taxon>
        <taxon>Actinomycetes</taxon>
        <taxon>Propionibacteriales</taxon>
        <taxon>Nocardioidaceae</taxon>
        <taxon>Nocardioides</taxon>
    </lineage>
</organism>
<name>A0ABV5K4G2_9ACTN</name>
<keyword evidence="2" id="KW-1185">Reference proteome</keyword>
<evidence type="ECO:0000313" key="1">
    <source>
        <dbReference type="EMBL" id="MFB9311637.1"/>
    </source>
</evidence>
<dbReference type="SUPFAM" id="SSF46894">
    <property type="entry name" value="C-terminal effector domain of the bipartite response regulators"/>
    <property type="match status" value="1"/>
</dbReference>
<dbReference type="Proteomes" id="UP001589750">
    <property type="component" value="Unassembled WGS sequence"/>
</dbReference>
<accession>A0ABV5K4G2</accession>
<reference evidence="1 2" key="1">
    <citation type="submission" date="2024-09" db="EMBL/GenBank/DDBJ databases">
        <authorList>
            <person name="Sun Q."/>
            <person name="Mori K."/>
        </authorList>
    </citation>
    <scope>NUCLEOTIDE SEQUENCE [LARGE SCALE GENOMIC DNA]</scope>
    <source>
        <strain evidence="1 2">JCM 9626</strain>
    </source>
</reference>